<name>A0A101LXJ2_PICGL</name>
<geneLocation type="mitochondrion" evidence="1"/>
<proteinExistence type="predicted"/>
<keyword evidence="1" id="KW-0496">Mitochondrion</keyword>
<reference evidence="1" key="1">
    <citation type="journal article" date="2015" name="Genome Biol. Evol.">
        <title>Organellar Genomes of White Spruce (Picea glauca): Assembly and Annotation.</title>
        <authorList>
            <person name="Jackman S.D."/>
            <person name="Warren R.L."/>
            <person name="Gibb E.A."/>
            <person name="Vandervalk B.P."/>
            <person name="Mohamadi H."/>
            <person name="Chu J."/>
            <person name="Raymond A."/>
            <person name="Pleasance S."/>
            <person name="Coope R."/>
            <person name="Wildung M.R."/>
            <person name="Ritland C.E."/>
            <person name="Bousquet J."/>
            <person name="Jones S.J."/>
            <person name="Bohlmann J."/>
            <person name="Birol I."/>
        </authorList>
    </citation>
    <scope>NUCLEOTIDE SEQUENCE [LARGE SCALE GENOMIC DNA]</scope>
    <source>
        <tissue evidence="1">Flushing bud</tissue>
    </source>
</reference>
<organism evidence="1">
    <name type="scientific">Picea glauca</name>
    <name type="common">White spruce</name>
    <name type="synonym">Pinus glauca</name>
    <dbReference type="NCBI Taxonomy" id="3330"/>
    <lineage>
        <taxon>Eukaryota</taxon>
        <taxon>Viridiplantae</taxon>
        <taxon>Streptophyta</taxon>
        <taxon>Embryophyta</taxon>
        <taxon>Tracheophyta</taxon>
        <taxon>Spermatophyta</taxon>
        <taxon>Pinopsida</taxon>
        <taxon>Pinidae</taxon>
        <taxon>Conifers I</taxon>
        <taxon>Pinales</taxon>
        <taxon>Pinaceae</taxon>
        <taxon>Picea</taxon>
    </lineage>
</organism>
<protein>
    <submittedName>
        <fullName evidence="1">Uncharacterized protein</fullName>
    </submittedName>
</protein>
<comment type="caution">
    <text evidence="1">The sequence shown here is derived from an EMBL/GenBank/DDBJ whole genome shotgun (WGS) entry which is preliminary data.</text>
</comment>
<gene>
    <name evidence="1" type="ORF">ABT39_MTgene6195</name>
</gene>
<sequence length="147" mass="16470">MSSRQKLSVEDTITFPTTSQTPYSALLLIPFIKCEAKLACFTGNFSDCVLYIRGSELNSVSCIAIVDPKKEKCNPFRHSHIQFGRTAIICANSPTRLKSSPRTERYLGEFNNSTCSYIIDILRSALLTHSHSTLNNLLHYAKSRLGH</sequence>
<evidence type="ECO:0000313" key="1">
    <source>
        <dbReference type="EMBL" id="KUM47189.1"/>
    </source>
</evidence>
<dbReference type="AlphaFoldDB" id="A0A101LXJ2"/>
<dbReference type="EMBL" id="LKAM01000008">
    <property type="protein sequence ID" value="KUM47189.1"/>
    <property type="molecule type" value="Genomic_DNA"/>
</dbReference>
<accession>A0A101LXJ2</accession>